<feature type="region of interest" description="Disordered" evidence="1">
    <location>
        <begin position="1"/>
        <end position="56"/>
    </location>
</feature>
<accession>A0A084VPT9</accession>
<feature type="region of interest" description="Disordered" evidence="1">
    <location>
        <begin position="117"/>
        <end position="200"/>
    </location>
</feature>
<gene>
    <name evidence="2" type="ORF">ZHAS_00007370</name>
</gene>
<evidence type="ECO:0000256" key="1">
    <source>
        <dbReference type="SAM" id="MobiDB-lite"/>
    </source>
</evidence>
<reference evidence="3" key="2">
    <citation type="submission" date="2020-05" db="UniProtKB">
        <authorList>
            <consortium name="EnsemblMetazoa"/>
        </authorList>
    </citation>
    <scope>IDENTIFICATION</scope>
</reference>
<evidence type="ECO:0000313" key="3">
    <source>
        <dbReference type="EnsemblMetazoa" id="ASIC007370-PA"/>
    </source>
</evidence>
<dbReference type="VEuPathDB" id="VectorBase:ASIC007370"/>
<keyword evidence="4" id="KW-1185">Reference proteome</keyword>
<evidence type="ECO:0000313" key="4">
    <source>
        <dbReference type="Proteomes" id="UP000030765"/>
    </source>
</evidence>
<feature type="region of interest" description="Disordered" evidence="1">
    <location>
        <begin position="70"/>
        <end position="96"/>
    </location>
</feature>
<evidence type="ECO:0000313" key="2">
    <source>
        <dbReference type="EMBL" id="KFB39983.1"/>
    </source>
</evidence>
<feature type="compositionally biased region" description="Basic residues" evidence="1">
    <location>
        <begin position="1"/>
        <end position="16"/>
    </location>
</feature>
<name>A0A084VPT9_ANOSI</name>
<proteinExistence type="predicted"/>
<dbReference type="EnsemblMetazoa" id="ASIC007370-RA">
    <property type="protein sequence ID" value="ASIC007370-PA"/>
    <property type="gene ID" value="ASIC007370"/>
</dbReference>
<organism evidence="2">
    <name type="scientific">Anopheles sinensis</name>
    <name type="common">Mosquito</name>
    <dbReference type="NCBI Taxonomy" id="74873"/>
    <lineage>
        <taxon>Eukaryota</taxon>
        <taxon>Metazoa</taxon>
        <taxon>Ecdysozoa</taxon>
        <taxon>Arthropoda</taxon>
        <taxon>Hexapoda</taxon>
        <taxon>Insecta</taxon>
        <taxon>Pterygota</taxon>
        <taxon>Neoptera</taxon>
        <taxon>Endopterygota</taxon>
        <taxon>Diptera</taxon>
        <taxon>Nematocera</taxon>
        <taxon>Culicoidea</taxon>
        <taxon>Culicidae</taxon>
        <taxon>Anophelinae</taxon>
        <taxon>Anopheles</taxon>
    </lineage>
</organism>
<dbReference type="Proteomes" id="UP000030765">
    <property type="component" value="Unassembled WGS sequence"/>
</dbReference>
<dbReference type="EMBL" id="ATLV01015034">
    <property type="status" value="NOT_ANNOTATED_CDS"/>
    <property type="molecule type" value="Genomic_DNA"/>
</dbReference>
<dbReference type="EMBL" id="KE524999">
    <property type="protein sequence ID" value="KFB39983.1"/>
    <property type="molecule type" value="Genomic_DNA"/>
</dbReference>
<sequence length="200" mass="21744">MIIHHNLHPRAPKRSFARNPNKSRAGNCSTDDSNALQETNPDDPTGRWRGEENSLGAQYGRLMARTLIKSPPTAANNIPERAKGGGSGGRHDDDDEGNELTALVMRTHPRYPPVFSCNRCRTNDGPSTMTSDKRETARPDHVGSSNISERKAEETGEDQEGGELGKLVTGGCYSPAQDRRRGVLSPKSDDAMTMADASMI</sequence>
<feature type="compositionally biased region" description="Polar residues" evidence="1">
    <location>
        <begin position="18"/>
        <end position="39"/>
    </location>
</feature>
<feature type="compositionally biased region" description="Basic and acidic residues" evidence="1">
    <location>
        <begin position="131"/>
        <end position="141"/>
    </location>
</feature>
<protein>
    <submittedName>
        <fullName evidence="2 3">Uncharacterized protein</fullName>
    </submittedName>
</protein>
<dbReference type="AlphaFoldDB" id="A0A084VPT9"/>
<reference evidence="2 4" key="1">
    <citation type="journal article" date="2014" name="BMC Genomics">
        <title>Genome sequence of Anopheles sinensis provides insight into genetics basis of mosquito competence for malaria parasites.</title>
        <authorList>
            <person name="Zhou D."/>
            <person name="Zhang D."/>
            <person name="Ding G."/>
            <person name="Shi L."/>
            <person name="Hou Q."/>
            <person name="Ye Y."/>
            <person name="Xu Y."/>
            <person name="Zhou H."/>
            <person name="Xiong C."/>
            <person name="Li S."/>
            <person name="Yu J."/>
            <person name="Hong S."/>
            <person name="Yu X."/>
            <person name="Zou P."/>
            <person name="Chen C."/>
            <person name="Chang X."/>
            <person name="Wang W."/>
            <person name="Lv Y."/>
            <person name="Sun Y."/>
            <person name="Ma L."/>
            <person name="Shen B."/>
            <person name="Zhu C."/>
        </authorList>
    </citation>
    <scope>NUCLEOTIDE SEQUENCE [LARGE SCALE GENOMIC DNA]</scope>
</reference>